<feature type="signal peptide" evidence="1">
    <location>
        <begin position="1"/>
        <end position="24"/>
    </location>
</feature>
<evidence type="ECO:0000313" key="2">
    <source>
        <dbReference type="EMBL" id="NII41094.1"/>
    </source>
</evidence>
<gene>
    <name evidence="2" type="ORF">E9228_001741</name>
</gene>
<evidence type="ECO:0000256" key="1">
    <source>
        <dbReference type="SAM" id="SignalP"/>
    </source>
</evidence>
<dbReference type="InterPro" id="IPR017853">
    <property type="entry name" value="GH"/>
</dbReference>
<reference evidence="2 3" key="1">
    <citation type="submission" date="2020-03" db="EMBL/GenBank/DDBJ databases">
        <title>Above-ground endophytic microbial communities from plants in different locations in the United States.</title>
        <authorList>
            <person name="Frank C."/>
        </authorList>
    </citation>
    <scope>NUCLEOTIDE SEQUENCE [LARGE SCALE GENOMIC DNA]</scope>
    <source>
        <strain evidence="2 3">WW7</strain>
    </source>
</reference>
<evidence type="ECO:0008006" key="4">
    <source>
        <dbReference type="Google" id="ProtNLM"/>
    </source>
</evidence>
<proteinExistence type="predicted"/>
<name>A0ABX0TAB5_9MICO</name>
<organism evidence="2 3">
    <name type="scientific">Curtobacterium salicis</name>
    <dbReference type="NCBI Taxonomy" id="1779862"/>
    <lineage>
        <taxon>Bacteria</taxon>
        <taxon>Bacillati</taxon>
        <taxon>Actinomycetota</taxon>
        <taxon>Actinomycetes</taxon>
        <taxon>Micrococcales</taxon>
        <taxon>Microbacteriaceae</taxon>
        <taxon>Curtobacterium</taxon>
    </lineage>
</organism>
<dbReference type="RefSeq" id="WP_166780203.1">
    <property type="nucleotide sequence ID" value="NZ_JAAOYO010000003.1"/>
</dbReference>
<dbReference type="SUPFAM" id="SSF51445">
    <property type="entry name" value="(Trans)glycosidases"/>
    <property type="match status" value="1"/>
</dbReference>
<feature type="chain" id="PRO_5047465181" description="DUF1906 domain-containing protein" evidence="1">
    <location>
        <begin position="25"/>
        <end position="275"/>
    </location>
</feature>
<protein>
    <recommendedName>
        <fullName evidence="4">DUF1906 domain-containing protein</fullName>
    </recommendedName>
</protein>
<sequence length="275" mass="28213">MVRLNRLVATVAAAVVVAAGLAVAGPTGAASAAVTPTGVDISWPQCGKAVPTGQAFAIVGVNADLGNTTNPCLAEQLSWAGQSVGGSAQPKTQLYVLFANPGLQASVWPKSNTYKGTAPANRFGKCGTKGGAKQLTLACSFMYGYARGYDDVTARGIARPSAYRWWLDVETGLSYQSSTAQNRAAMEGMVSGLKAGGVRTIGIYSTASQWKTIAGTVSSSSTLHGRSNWIALGKSTITKARQACSGTPLSGGTIAMTQIETAFGSSTIDRDVSCT</sequence>
<keyword evidence="3" id="KW-1185">Reference proteome</keyword>
<dbReference type="Proteomes" id="UP001318300">
    <property type="component" value="Unassembled WGS sequence"/>
</dbReference>
<dbReference type="EMBL" id="JAAOYO010000003">
    <property type="protein sequence ID" value="NII41094.1"/>
    <property type="molecule type" value="Genomic_DNA"/>
</dbReference>
<keyword evidence="1" id="KW-0732">Signal</keyword>
<evidence type="ECO:0000313" key="3">
    <source>
        <dbReference type="Proteomes" id="UP001318300"/>
    </source>
</evidence>
<dbReference type="Gene3D" id="3.20.20.80">
    <property type="entry name" value="Glycosidases"/>
    <property type="match status" value="1"/>
</dbReference>
<accession>A0ABX0TAB5</accession>
<comment type="caution">
    <text evidence="2">The sequence shown here is derived from an EMBL/GenBank/DDBJ whole genome shotgun (WGS) entry which is preliminary data.</text>
</comment>